<feature type="domain" description="Sulfatase N-terminal" evidence="4">
    <location>
        <begin position="50"/>
        <end position="336"/>
    </location>
</feature>
<protein>
    <recommendedName>
        <fullName evidence="4">Sulfatase N-terminal domain-containing protein</fullName>
    </recommendedName>
</protein>
<dbReference type="Proteomes" id="UP000078486">
    <property type="component" value="Unassembled WGS sequence"/>
</dbReference>
<dbReference type="Gene3D" id="3.40.720.10">
    <property type="entry name" value="Alkaline Phosphatase, subunit A"/>
    <property type="match status" value="1"/>
</dbReference>
<sequence>MSLNRRQFLKTSAATAALAATAKLPLPSATVVSPSAAASRPASLRPGPKPNILYVILEDIGPSLACYGEPLVKTPVLDRFASQSIRFTNTFCTAPVCSASRSALMSGCYQIATGAHQHRTWPWNKRPLPPPARHLCDWFREAGYYTCNLQPSAGEKISGTAGARGCGKLDLNFTVTEPALGDPFDGRDWNQRAPGQPFFAHITINETHTGPGWKIARRQPKSELVDPAQIKLPPYYPDHPVARDDYANYLDAIHLADGYVAELLSRLDREGLADNTIVVISSDHGPLFRGKQFLYDNGLRIPLLVRFPDGRSAGTIDERLVSGVDIAPTLLGFAGIGLPPGATHGHDLFASDTPRRDHVFAARDRMDESTDRMRAVRTARFKYIRNYFPMIPYMQYNAYKERSYPTWNLVKQLAREGRLTPEAALFAADRKPVEELYDLAADPHEIQNLALAPAHIATLKQLRALVDDWVRDTNDHGAQGEDPLDIYRGYHGCLPGDPPPAKRPRYE</sequence>
<dbReference type="NCBIfam" id="TIGR01409">
    <property type="entry name" value="TAT_signal_seq"/>
    <property type="match status" value="1"/>
</dbReference>
<dbReference type="AlphaFoldDB" id="A0A178IK21"/>
<evidence type="ECO:0000256" key="3">
    <source>
        <dbReference type="SAM" id="SignalP"/>
    </source>
</evidence>
<proteinExistence type="inferred from homology"/>
<dbReference type="SUPFAM" id="SSF53649">
    <property type="entry name" value="Alkaline phosphatase-like"/>
    <property type="match status" value="1"/>
</dbReference>
<dbReference type="STRING" id="1184151.AW736_09640"/>
<dbReference type="RefSeq" id="WP_068770072.1">
    <property type="nucleotide sequence ID" value="NZ_CP109796.1"/>
</dbReference>
<dbReference type="PANTHER" id="PTHR42693:SF53">
    <property type="entry name" value="ENDO-4-O-SULFATASE"/>
    <property type="match status" value="1"/>
</dbReference>
<feature type="signal peptide" evidence="3">
    <location>
        <begin position="1"/>
        <end position="19"/>
    </location>
</feature>
<dbReference type="CDD" id="cd16027">
    <property type="entry name" value="SGSH"/>
    <property type="match status" value="1"/>
</dbReference>
<comment type="caution">
    <text evidence="5">The sequence shown here is derived from an EMBL/GenBank/DDBJ whole genome shotgun (WGS) entry which is preliminary data.</text>
</comment>
<dbReference type="InterPro" id="IPR017850">
    <property type="entry name" value="Alkaline_phosphatase_core_sf"/>
</dbReference>
<dbReference type="EMBL" id="LRRQ01000075">
    <property type="protein sequence ID" value="OAM90041.1"/>
    <property type="molecule type" value="Genomic_DNA"/>
</dbReference>
<dbReference type="PANTHER" id="PTHR42693">
    <property type="entry name" value="ARYLSULFATASE FAMILY MEMBER"/>
    <property type="match status" value="1"/>
</dbReference>
<organism evidence="5 6">
    <name type="scientific">Termitidicoccus mucosus</name>
    <dbReference type="NCBI Taxonomy" id="1184151"/>
    <lineage>
        <taxon>Bacteria</taxon>
        <taxon>Pseudomonadati</taxon>
        <taxon>Verrucomicrobiota</taxon>
        <taxon>Opitutia</taxon>
        <taxon>Opitutales</taxon>
        <taxon>Opitutaceae</taxon>
        <taxon>Termitidicoccus</taxon>
    </lineage>
</organism>
<gene>
    <name evidence="5" type="ORF">AW736_09640</name>
</gene>
<accession>A0A178IK21</accession>
<dbReference type="InterPro" id="IPR000917">
    <property type="entry name" value="Sulfatase_N"/>
</dbReference>
<dbReference type="InterPro" id="IPR050738">
    <property type="entry name" value="Sulfatase"/>
</dbReference>
<keyword evidence="6" id="KW-1185">Reference proteome</keyword>
<dbReference type="Pfam" id="PF00884">
    <property type="entry name" value="Sulfatase"/>
    <property type="match status" value="1"/>
</dbReference>
<evidence type="ECO:0000313" key="6">
    <source>
        <dbReference type="Proteomes" id="UP000078486"/>
    </source>
</evidence>
<dbReference type="InterPro" id="IPR006311">
    <property type="entry name" value="TAT_signal"/>
</dbReference>
<evidence type="ECO:0000313" key="5">
    <source>
        <dbReference type="EMBL" id="OAM90041.1"/>
    </source>
</evidence>
<feature type="chain" id="PRO_5008088989" description="Sulfatase N-terminal domain-containing protein" evidence="3">
    <location>
        <begin position="20"/>
        <end position="507"/>
    </location>
</feature>
<keyword evidence="3" id="KW-0732">Signal</keyword>
<evidence type="ECO:0000256" key="2">
    <source>
        <dbReference type="ARBA" id="ARBA00022801"/>
    </source>
</evidence>
<keyword evidence="2" id="KW-0378">Hydrolase</keyword>
<name>A0A178IK21_9BACT</name>
<dbReference type="OrthoDB" id="9803751at2"/>
<evidence type="ECO:0000259" key="4">
    <source>
        <dbReference type="Pfam" id="PF00884"/>
    </source>
</evidence>
<comment type="similarity">
    <text evidence="1">Belongs to the sulfatase family.</text>
</comment>
<reference evidence="5 6" key="1">
    <citation type="submission" date="2016-01" db="EMBL/GenBank/DDBJ databases">
        <title>High potential of lignocellulose degradation of a new Verrucomicrobia species.</title>
        <authorList>
            <person name="Wang Y."/>
            <person name="Shi Y."/>
            <person name="Qiu Z."/>
            <person name="Liu S."/>
            <person name="Yang H."/>
        </authorList>
    </citation>
    <scope>NUCLEOTIDE SEQUENCE [LARGE SCALE GENOMIC DNA]</scope>
    <source>
        <strain evidence="5 6">TSB47</strain>
    </source>
</reference>
<dbReference type="PROSITE" id="PS51318">
    <property type="entry name" value="TAT"/>
    <property type="match status" value="1"/>
</dbReference>
<evidence type="ECO:0000256" key="1">
    <source>
        <dbReference type="ARBA" id="ARBA00008779"/>
    </source>
</evidence>
<dbReference type="InterPro" id="IPR019546">
    <property type="entry name" value="TAT_signal_bac_arc"/>
</dbReference>
<dbReference type="Pfam" id="PF10518">
    <property type="entry name" value="TAT_signal"/>
    <property type="match status" value="1"/>
</dbReference>
<dbReference type="GO" id="GO:0004065">
    <property type="term" value="F:arylsulfatase activity"/>
    <property type="evidence" value="ECO:0007669"/>
    <property type="project" value="TreeGrafter"/>
</dbReference>